<dbReference type="Proteomes" id="UP000886744">
    <property type="component" value="Unassembled WGS sequence"/>
</dbReference>
<name>A0A9D1J770_9BACT</name>
<organism evidence="1 2">
    <name type="scientific">Candidatus Coprenecus avistercoris</name>
    <dbReference type="NCBI Taxonomy" id="2840730"/>
    <lineage>
        <taxon>Bacteria</taxon>
        <taxon>Pseudomonadati</taxon>
        <taxon>Bacteroidota</taxon>
        <taxon>Bacteroidia</taxon>
        <taxon>Bacteroidales</taxon>
        <taxon>Rikenellaceae</taxon>
        <taxon>Rikenellaceae incertae sedis</taxon>
        <taxon>Candidatus Coprenecus</taxon>
    </lineage>
</organism>
<comment type="caution">
    <text evidence="1">The sequence shown here is derived from an EMBL/GenBank/DDBJ whole genome shotgun (WGS) entry which is preliminary data.</text>
</comment>
<evidence type="ECO:0000313" key="2">
    <source>
        <dbReference type="Proteomes" id="UP000886744"/>
    </source>
</evidence>
<evidence type="ECO:0000313" key="1">
    <source>
        <dbReference type="EMBL" id="HIR63400.1"/>
    </source>
</evidence>
<reference evidence="1" key="2">
    <citation type="journal article" date="2021" name="PeerJ">
        <title>Extensive microbial diversity within the chicken gut microbiome revealed by metagenomics and culture.</title>
        <authorList>
            <person name="Gilroy R."/>
            <person name="Ravi A."/>
            <person name="Getino M."/>
            <person name="Pursley I."/>
            <person name="Horton D.L."/>
            <person name="Alikhan N.F."/>
            <person name="Baker D."/>
            <person name="Gharbi K."/>
            <person name="Hall N."/>
            <person name="Watson M."/>
            <person name="Adriaenssens E.M."/>
            <person name="Foster-Nyarko E."/>
            <person name="Jarju S."/>
            <person name="Secka A."/>
            <person name="Antonio M."/>
            <person name="Oren A."/>
            <person name="Chaudhuri R.R."/>
            <person name="La Ragione R."/>
            <person name="Hildebrand F."/>
            <person name="Pallen M.J."/>
        </authorList>
    </citation>
    <scope>NUCLEOTIDE SEQUENCE</scope>
    <source>
        <strain evidence="1">ChiHjej13B12-12457</strain>
    </source>
</reference>
<gene>
    <name evidence="1" type="ORF">IAC94_07775</name>
</gene>
<dbReference type="EMBL" id="DVHI01000096">
    <property type="protein sequence ID" value="HIR63400.1"/>
    <property type="molecule type" value="Genomic_DNA"/>
</dbReference>
<accession>A0A9D1J770</accession>
<dbReference type="InterPro" id="IPR021457">
    <property type="entry name" value="DUF3108"/>
</dbReference>
<dbReference type="AlphaFoldDB" id="A0A9D1J770"/>
<dbReference type="Pfam" id="PF11306">
    <property type="entry name" value="DUF3108"/>
    <property type="match status" value="1"/>
</dbReference>
<reference evidence="1" key="1">
    <citation type="submission" date="2020-10" db="EMBL/GenBank/DDBJ databases">
        <authorList>
            <person name="Gilroy R."/>
        </authorList>
    </citation>
    <scope>NUCLEOTIDE SEQUENCE</scope>
    <source>
        <strain evidence="1">ChiHjej13B12-12457</strain>
    </source>
</reference>
<sequence length="289" mass="33287">MNRSSRYIAAVAGLALILCAVLPRQLQGQCYPVHPALEEDHAFALGERLSYIIHYKWLGIRTDVGAAEVNLLDGGTRNGRRLLHPVAVGTTYRFWDVFFKVRDRYESVFYEDSVRPVYFHRDIHEGKYTIQNYFQWDDTTHAIDAQVVRRSGVRDTLLPGHECTFDVLTLFYNARNMDLEALKPGVNNPVSFVIDEEIFDIYFRFIGREEKRVPGLGVFRTLKFAAKVVAGEVFTGEQEMIIWVSDDMNRVPLLFESPIIVGSVFGRLSDWDGLRYPLEECKVIKNNRK</sequence>
<protein>
    <submittedName>
        <fullName evidence="1">DUF3108 domain-containing protein</fullName>
    </submittedName>
</protein>
<proteinExistence type="predicted"/>